<feature type="region of interest" description="Disordered" evidence="1">
    <location>
        <begin position="65"/>
        <end position="191"/>
    </location>
</feature>
<feature type="compositionally biased region" description="Low complexity" evidence="1">
    <location>
        <begin position="698"/>
        <end position="707"/>
    </location>
</feature>
<evidence type="ECO:0000313" key="2">
    <source>
        <dbReference type="EMBL" id="KEH35406.1"/>
    </source>
</evidence>
<name>A0A072V159_MEDTR</name>
<feature type="compositionally biased region" description="Polar residues" evidence="1">
    <location>
        <begin position="16"/>
        <end position="28"/>
    </location>
</feature>
<evidence type="ECO:0000313" key="6">
    <source>
        <dbReference type="Proteomes" id="UP000265566"/>
    </source>
</evidence>
<feature type="compositionally biased region" description="Polar residues" evidence="1">
    <location>
        <begin position="669"/>
        <end position="697"/>
    </location>
</feature>
<reference evidence="2 5" key="1">
    <citation type="journal article" date="2011" name="Nature">
        <title>The Medicago genome provides insight into the evolution of rhizobial symbioses.</title>
        <authorList>
            <person name="Young N.D."/>
            <person name="Debelle F."/>
            <person name="Oldroyd G.E."/>
            <person name="Geurts R."/>
            <person name="Cannon S.B."/>
            <person name="Udvardi M.K."/>
            <person name="Benedito V.A."/>
            <person name="Mayer K.F."/>
            <person name="Gouzy J."/>
            <person name="Schoof H."/>
            <person name="Van de Peer Y."/>
            <person name="Proost S."/>
            <person name="Cook D.R."/>
            <person name="Meyers B.C."/>
            <person name="Spannagl M."/>
            <person name="Cheung F."/>
            <person name="De Mita S."/>
            <person name="Krishnakumar V."/>
            <person name="Gundlach H."/>
            <person name="Zhou S."/>
            <person name="Mudge J."/>
            <person name="Bharti A.K."/>
            <person name="Murray J.D."/>
            <person name="Naoumkina M.A."/>
            <person name="Rosen B."/>
            <person name="Silverstein K.A."/>
            <person name="Tang H."/>
            <person name="Rombauts S."/>
            <person name="Zhao P.X."/>
            <person name="Zhou P."/>
            <person name="Barbe V."/>
            <person name="Bardou P."/>
            <person name="Bechner M."/>
            <person name="Bellec A."/>
            <person name="Berger A."/>
            <person name="Berges H."/>
            <person name="Bidwell S."/>
            <person name="Bisseling T."/>
            <person name="Choisne N."/>
            <person name="Couloux A."/>
            <person name="Denny R."/>
            <person name="Deshpande S."/>
            <person name="Dai X."/>
            <person name="Doyle J.J."/>
            <person name="Dudez A.M."/>
            <person name="Farmer A.D."/>
            <person name="Fouteau S."/>
            <person name="Franken C."/>
            <person name="Gibelin C."/>
            <person name="Gish J."/>
            <person name="Goldstein S."/>
            <person name="Gonzalez A.J."/>
            <person name="Green P.J."/>
            <person name="Hallab A."/>
            <person name="Hartog M."/>
            <person name="Hua A."/>
            <person name="Humphray S.J."/>
            <person name="Jeong D.H."/>
            <person name="Jing Y."/>
            <person name="Jocker A."/>
            <person name="Kenton S.M."/>
            <person name="Kim D.J."/>
            <person name="Klee K."/>
            <person name="Lai H."/>
            <person name="Lang C."/>
            <person name="Lin S."/>
            <person name="Macmil S.L."/>
            <person name="Magdelenat G."/>
            <person name="Matthews L."/>
            <person name="McCorrison J."/>
            <person name="Monaghan E.L."/>
            <person name="Mun J.H."/>
            <person name="Najar F.Z."/>
            <person name="Nicholson C."/>
            <person name="Noirot C."/>
            <person name="O'Bleness M."/>
            <person name="Paule C.R."/>
            <person name="Poulain J."/>
            <person name="Prion F."/>
            <person name="Qin B."/>
            <person name="Qu C."/>
            <person name="Retzel E.F."/>
            <person name="Riddle C."/>
            <person name="Sallet E."/>
            <person name="Samain S."/>
            <person name="Samson N."/>
            <person name="Sanders I."/>
            <person name="Saurat O."/>
            <person name="Scarpelli C."/>
            <person name="Schiex T."/>
            <person name="Segurens B."/>
            <person name="Severin A.J."/>
            <person name="Sherrier D.J."/>
            <person name="Shi R."/>
            <person name="Sims S."/>
            <person name="Singer S.R."/>
            <person name="Sinharoy S."/>
            <person name="Sterck L."/>
            <person name="Viollet A."/>
            <person name="Wang B.B."/>
            <person name="Wang K."/>
            <person name="Wang M."/>
            <person name="Wang X."/>
            <person name="Warfsmann J."/>
            <person name="Weissenbach J."/>
            <person name="White D.D."/>
            <person name="White J.D."/>
            <person name="Wiley G.B."/>
            <person name="Wincker P."/>
            <person name="Xing Y."/>
            <person name="Yang L."/>
            <person name="Yao Z."/>
            <person name="Ying F."/>
            <person name="Zhai J."/>
            <person name="Zhou L."/>
            <person name="Zuber A."/>
            <person name="Denarie J."/>
            <person name="Dixon R.A."/>
            <person name="May G.D."/>
            <person name="Schwartz D.C."/>
            <person name="Rogers J."/>
            <person name="Quetier F."/>
            <person name="Town C.D."/>
            <person name="Roe B.A."/>
        </authorList>
    </citation>
    <scope>NUCLEOTIDE SEQUENCE [LARGE SCALE GENOMIC DNA]</scope>
    <source>
        <strain evidence="2">A17</strain>
        <strain evidence="4 5">cv. Jemalong A17</strain>
    </source>
</reference>
<dbReference type="Gramene" id="rna18023">
    <property type="protein sequence ID" value="RHN69542.1"/>
    <property type="gene ID" value="gene18023"/>
</dbReference>
<dbReference type="HOGENOM" id="CLU_007007_0_0_1"/>
<dbReference type="PANTHER" id="PTHR10378">
    <property type="entry name" value="LIM DOMAIN-BINDING PROTEIN"/>
    <property type="match status" value="1"/>
</dbReference>
<reference evidence="6" key="4">
    <citation type="journal article" date="2018" name="Nat. Plants">
        <title>Whole-genome landscape of Medicago truncatula symbiotic genes.</title>
        <authorList>
            <person name="Pecrix Y."/>
            <person name="Staton S.E."/>
            <person name="Sallet E."/>
            <person name="Lelandais-Briere C."/>
            <person name="Moreau S."/>
            <person name="Carrere S."/>
            <person name="Blein T."/>
            <person name="Jardinaud M.F."/>
            <person name="Latrasse D."/>
            <person name="Zouine M."/>
            <person name="Zahm M."/>
            <person name="Kreplak J."/>
            <person name="Mayjonade B."/>
            <person name="Satge C."/>
            <person name="Perez M."/>
            <person name="Cauet S."/>
            <person name="Marande W."/>
            <person name="Chantry-Darmon C."/>
            <person name="Lopez-Roques C."/>
            <person name="Bouchez O."/>
            <person name="Berard A."/>
            <person name="Debelle F."/>
            <person name="Munos S."/>
            <person name="Bendahmane A."/>
            <person name="Berges H."/>
            <person name="Niebel A."/>
            <person name="Buitink J."/>
            <person name="Frugier F."/>
            <person name="Benhamed M."/>
            <person name="Crespi M."/>
            <person name="Gouzy J."/>
            <person name="Gamas P."/>
        </authorList>
    </citation>
    <scope>NUCLEOTIDE SEQUENCE [LARGE SCALE GENOMIC DNA]</scope>
    <source>
        <strain evidence="6">cv. Jemalong A17</strain>
    </source>
</reference>
<feature type="compositionally biased region" description="Polar residues" evidence="1">
    <location>
        <begin position="167"/>
        <end position="177"/>
    </location>
</feature>
<dbReference type="AlphaFoldDB" id="A0A072V159"/>
<sequence>MVPPGPGPPTPIGGAQSLSPSLMRSNSGMLGAQGAPMSSLVSPRTQFNNMNILGNMSNITSMLNQSFPNGVPNHGLTGPGSSQRGGIETGSEIGQLSSVGNGTSFPNSPSSFGQSNMTSAGSSGQVQGQQFSNSSTNQLLPDHQHSQPLDTQNFQHSQQSMQQFSSPLNTQQQQHFQSMRGIGGMGPVKLEPQLNNDQLGQQQLQSMRNLPPVKLEQQQIQTMRSLAPVKMEPQHCDQPLFLQQQQQHQQQQQFLHMSRQSSQATAAQINLLNHHRLLQLQQHQQQQQQLLKAMPQQRSQLPQQFQQQNMPMRSPVKPAYEPGMCARRLTHYMYQQQHRPEDNNIEFWRKFVAEYYAPNAKKKWCVSMYGSSRQTTGVFPQDVWHCEICNRKPGRGFEATVEVLPRLFKIKYESGTLEELLYVDMPREYHNSSGQIVLDYAKAIQESVFEQLRVVRDGQLRIVFSPDLKICSWEFCARRHEELIPRRLLIPQVSQIGAVAQKYQALTQNATPNASAPELQNNCNMFVASARQLAKALEVPLVNDLGYTKRYVRCLQISEVVNSMKDLIDYSRETGTGPMESLAKFPRRTVNSCGVRNQAQQHEDQLKQQQQQQMMVHNSNGDQNPVQAASMQIASSNGMVSVNSSVNSASASTTTSTIVGLLHQNSVNSRQNSMNNASSPYGGNSVQIPSPGSSSTVPQAQPNSSPFQSPPTPSSSNNPPQTPRSILTPPNQMNTTNSPANISLQQNQYQPSLSGDADPSDAQNSVQKIIHEMMMSSQMNGTGGMAGAGSIGNDLKNVNGILPMSANTGLNNGNGTVNSNSGVGNYGTVGFVPSTMPNGIRAAMVNHSVMNGRGGMASIARDQAMNHQQDLSNQLLSGLGAVNGFSNFQFD</sequence>
<dbReference type="KEGG" id="mtr:25489760"/>
<evidence type="ECO:0000256" key="1">
    <source>
        <dbReference type="SAM" id="MobiDB-lite"/>
    </source>
</evidence>
<reference evidence="2 5" key="2">
    <citation type="journal article" date="2014" name="BMC Genomics">
        <title>An improved genome release (version Mt4.0) for the model legume Medicago truncatula.</title>
        <authorList>
            <person name="Tang H."/>
            <person name="Krishnakumar V."/>
            <person name="Bidwell S."/>
            <person name="Rosen B."/>
            <person name="Chan A."/>
            <person name="Zhou S."/>
            <person name="Gentzbittel L."/>
            <person name="Childs K.L."/>
            <person name="Yandell M."/>
            <person name="Gundlach H."/>
            <person name="Mayer K.F."/>
            <person name="Schwartz D.C."/>
            <person name="Town C.D."/>
        </authorList>
    </citation>
    <scope>GENOME REANNOTATION</scope>
    <source>
        <strain evidence="2">A17</strain>
        <strain evidence="4 5">cv. Jemalong A17</strain>
    </source>
</reference>
<dbReference type="STRING" id="3880.A0A072V159"/>
<dbReference type="Proteomes" id="UP000265566">
    <property type="component" value="Chromosome 3"/>
</dbReference>
<organism evidence="2 5">
    <name type="scientific">Medicago truncatula</name>
    <name type="common">Barrel medic</name>
    <name type="synonym">Medicago tribuloides</name>
    <dbReference type="NCBI Taxonomy" id="3880"/>
    <lineage>
        <taxon>Eukaryota</taxon>
        <taxon>Viridiplantae</taxon>
        <taxon>Streptophyta</taxon>
        <taxon>Embryophyta</taxon>
        <taxon>Tracheophyta</taxon>
        <taxon>Spermatophyta</taxon>
        <taxon>Magnoliopsida</taxon>
        <taxon>eudicotyledons</taxon>
        <taxon>Gunneridae</taxon>
        <taxon>Pentapetalae</taxon>
        <taxon>rosids</taxon>
        <taxon>fabids</taxon>
        <taxon>Fabales</taxon>
        <taxon>Fabaceae</taxon>
        <taxon>Papilionoideae</taxon>
        <taxon>50 kb inversion clade</taxon>
        <taxon>NPAAA clade</taxon>
        <taxon>Hologalegina</taxon>
        <taxon>IRL clade</taxon>
        <taxon>Trifolieae</taxon>
        <taxon>Medicago</taxon>
    </lineage>
</organism>
<dbReference type="EnsemblPlants" id="KEH35406">
    <property type="protein sequence ID" value="KEH35406"/>
    <property type="gene ID" value="MTR_3g089075"/>
</dbReference>
<evidence type="ECO:0000313" key="5">
    <source>
        <dbReference type="Proteomes" id="UP000002051"/>
    </source>
</evidence>
<dbReference type="GO" id="GO:0005667">
    <property type="term" value="C:transcription regulator complex"/>
    <property type="evidence" value="ECO:0000318"/>
    <property type="project" value="GO_Central"/>
</dbReference>
<keyword evidence="5" id="KW-1185">Reference proteome</keyword>
<reference evidence="3" key="5">
    <citation type="journal article" date="2018" name="Nat. Plants">
        <title>Whole-genome landscape of Medicago truncatula symbiotic genes.</title>
        <authorList>
            <person name="Pecrix Y."/>
            <person name="Gamas P."/>
            <person name="Carrere S."/>
        </authorList>
    </citation>
    <scope>NUCLEOTIDE SEQUENCE</scope>
    <source>
        <tissue evidence="3">Leaves</tissue>
    </source>
</reference>
<dbReference type="InterPro" id="IPR029005">
    <property type="entry name" value="LIM-bd/SEUSS"/>
</dbReference>
<protein>
    <submittedName>
        <fullName evidence="3">Putative LIM-domain binding protein/SEUSS</fullName>
    </submittedName>
    <submittedName>
        <fullName evidence="2">Transcriptional corepressor SEUSS-like protein</fullName>
    </submittedName>
</protein>
<feature type="region of interest" description="Disordered" evidence="1">
    <location>
        <begin position="669"/>
        <end position="739"/>
    </location>
</feature>
<feature type="region of interest" description="Disordered" evidence="1">
    <location>
        <begin position="1"/>
        <end position="37"/>
    </location>
</feature>
<feature type="compositionally biased region" description="Polar residues" evidence="1">
    <location>
        <begin position="92"/>
        <end position="118"/>
    </location>
</feature>
<feature type="compositionally biased region" description="Polar residues" evidence="1">
    <location>
        <begin position="614"/>
        <end position="624"/>
    </location>
</feature>
<reference evidence="4" key="3">
    <citation type="submission" date="2015-04" db="UniProtKB">
        <authorList>
            <consortium name="EnsemblPlants"/>
        </authorList>
    </citation>
    <scope>IDENTIFICATION</scope>
    <source>
        <strain evidence="4">cv. Jemalong A17</strain>
    </source>
</reference>
<dbReference type="Proteomes" id="UP000002051">
    <property type="component" value="Chromosome 3"/>
</dbReference>
<feature type="compositionally biased region" description="Pro residues" evidence="1">
    <location>
        <begin position="1"/>
        <end position="11"/>
    </location>
</feature>
<feature type="compositionally biased region" description="Polar residues" evidence="1">
    <location>
        <begin position="724"/>
        <end position="739"/>
    </location>
</feature>
<dbReference type="GO" id="GO:0000122">
    <property type="term" value="P:negative regulation of transcription by RNA polymerase II"/>
    <property type="evidence" value="ECO:0000318"/>
    <property type="project" value="GO_Central"/>
</dbReference>
<dbReference type="GO" id="GO:0045944">
    <property type="term" value="P:positive regulation of transcription by RNA polymerase II"/>
    <property type="evidence" value="ECO:0000318"/>
    <property type="project" value="GO_Central"/>
</dbReference>
<feature type="region of interest" description="Disordered" evidence="1">
    <location>
        <begin position="289"/>
        <end position="314"/>
    </location>
</feature>
<proteinExistence type="predicted"/>
<evidence type="ECO:0000313" key="3">
    <source>
        <dbReference type="EMBL" id="RHN69542.1"/>
    </source>
</evidence>
<feature type="compositionally biased region" description="Low complexity" evidence="1">
    <location>
        <begin position="119"/>
        <end position="135"/>
    </location>
</feature>
<feature type="compositionally biased region" description="Low complexity" evidence="1">
    <location>
        <begin position="289"/>
        <end position="312"/>
    </location>
</feature>
<dbReference type="OrthoDB" id="774557at2759"/>
<dbReference type="Pfam" id="PF01803">
    <property type="entry name" value="LIM_bind"/>
    <property type="match status" value="1"/>
</dbReference>
<dbReference type="GO" id="GO:0005634">
    <property type="term" value="C:nucleus"/>
    <property type="evidence" value="ECO:0000318"/>
    <property type="project" value="GO_Central"/>
</dbReference>
<feature type="region of interest" description="Disordered" evidence="1">
    <location>
        <begin position="595"/>
        <end position="624"/>
    </location>
</feature>
<accession>A0A072V159</accession>
<feature type="compositionally biased region" description="Low complexity" evidence="1">
    <location>
        <begin position="152"/>
        <end position="166"/>
    </location>
</feature>
<dbReference type="GO" id="GO:0003712">
    <property type="term" value="F:transcription coregulator activity"/>
    <property type="evidence" value="ECO:0000318"/>
    <property type="project" value="GO_Central"/>
</dbReference>
<dbReference type="EMBL" id="CM001219">
    <property type="protein sequence ID" value="KEH35406.1"/>
    <property type="molecule type" value="Genomic_DNA"/>
</dbReference>
<dbReference type="EMBL" id="PSQE01000003">
    <property type="protein sequence ID" value="RHN69542.1"/>
    <property type="molecule type" value="Genomic_DNA"/>
</dbReference>
<evidence type="ECO:0000313" key="4">
    <source>
        <dbReference type="EnsemblPlants" id="KEH35406"/>
    </source>
</evidence>
<gene>
    <name evidence="4" type="primary">25489760</name>
    <name evidence="2" type="ordered locus">MTR_3g089075</name>
    <name evidence="3" type="ORF">MtrunA17_Chr3g0125831</name>
</gene>